<proteinExistence type="predicted"/>
<dbReference type="AlphaFoldDB" id="A0A8X6UNL1"/>
<sequence>MLQVFRRLLFCGVLRNGEYSSERKPLYQVEYKESDDGDDVLYHESDPGALDFPPKMHSLSATCAPDLDANHVGG</sequence>
<keyword evidence="2" id="KW-1185">Reference proteome</keyword>
<dbReference type="OrthoDB" id="6433594at2759"/>
<evidence type="ECO:0000313" key="2">
    <source>
        <dbReference type="Proteomes" id="UP000887013"/>
    </source>
</evidence>
<name>A0A8X6UNL1_NEPPI</name>
<comment type="caution">
    <text evidence="1">The sequence shown here is derived from an EMBL/GenBank/DDBJ whole genome shotgun (WGS) entry which is preliminary data.</text>
</comment>
<reference evidence="1" key="1">
    <citation type="submission" date="2020-08" db="EMBL/GenBank/DDBJ databases">
        <title>Multicomponent nature underlies the extraordinary mechanical properties of spider dragline silk.</title>
        <authorList>
            <person name="Kono N."/>
            <person name="Nakamura H."/>
            <person name="Mori M."/>
            <person name="Yoshida Y."/>
            <person name="Ohtoshi R."/>
            <person name="Malay A.D."/>
            <person name="Moran D.A.P."/>
            <person name="Tomita M."/>
            <person name="Numata K."/>
            <person name="Arakawa K."/>
        </authorList>
    </citation>
    <scope>NUCLEOTIDE SEQUENCE</scope>
</reference>
<evidence type="ECO:0000313" key="1">
    <source>
        <dbReference type="EMBL" id="GFU41545.1"/>
    </source>
</evidence>
<accession>A0A8X6UNL1</accession>
<gene>
    <name evidence="1" type="ORF">NPIL_322741</name>
</gene>
<dbReference type="EMBL" id="BMAW01035863">
    <property type="protein sequence ID" value="GFU41545.1"/>
    <property type="molecule type" value="Genomic_DNA"/>
</dbReference>
<organism evidence="1 2">
    <name type="scientific">Nephila pilipes</name>
    <name type="common">Giant wood spider</name>
    <name type="synonym">Nephila maculata</name>
    <dbReference type="NCBI Taxonomy" id="299642"/>
    <lineage>
        <taxon>Eukaryota</taxon>
        <taxon>Metazoa</taxon>
        <taxon>Ecdysozoa</taxon>
        <taxon>Arthropoda</taxon>
        <taxon>Chelicerata</taxon>
        <taxon>Arachnida</taxon>
        <taxon>Araneae</taxon>
        <taxon>Araneomorphae</taxon>
        <taxon>Entelegynae</taxon>
        <taxon>Araneoidea</taxon>
        <taxon>Nephilidae</taxon>
        <taxon>Nephila</taxon>
    </lineage>
</organism>
<protein>
    <submittedName>
        <fullName evidence="1">Uncharacterized protein</fullName>
    </submittedName>
</protein>
<dbReference type="Proteomes" id="UP000887013">
    <property type="component" value="Unassembled WGS sequence"/>
</dbReference>